<proteinExistence type="predicted"/>
<name>A0ABS5RMS5_9MYCO</name>
<protein>
    <recommendedName>
        <fullName evidence="3">RNA polymerase subunit sigma-70</fullName>
    </recommendedName>
</protein>
<comment type="caution">
    <text evidence="1">The sequence shown here is derived from an EMBL/GenBank/DDBJ whole genome shotgun (WGS) entry which is preliminary data.</text>
</comment>
<evidence type="ECO:0000313" key="2">
    <source>
        <dbReference type="Proteomes" id="UP001519535"/>
    </source>
</evidence>
<dbReference type="EMBL" id="JAHCLR010000050">
    <property type="protein sequence ID" value="MBS9535595.1"/>
    <property type="molecule type" value="Genomic_DNA"/>
</dbReference>
<dbReference type="RefSeq" id="WP_214094450.1">
    <property type="nucleotide sequence ID" value="NZ_JAHCLR010000050.1"/>
</dbReference>
<dbReference type="Proteomes" id="UP001519535">
    <property type="component" value="Unassembled WGS sequence"/>
</dbReference>
<sequence length="68" mass="7330">MDALTRLAEVAELISLRPSLIRQARIEGATWEQIAQAMRMSRAGAIKLANSAARAEAHRLDCPSSGPT</sequence>
<keyword evidence="2" id="KW-1185">Reference proteome</keyword>
<reference evidence="1 2" key="1">
    <citation type="submission" date="2021-05" db="EMBL/GenBank/DDBJ databases">
        <title>Mycobacterium acidophilum sp. nov., an extremely acid-tolerant member of the genus Mycobacterium.</title>
        <authorList>
            <person name="Xia J."/>
        </authorList>
    </citation>
    <scope>NUCLEOTIDE SEQUENCE [LARGE SCALE GENOMIC DNA]</scope>
    <source>
        <strain evidence="1 2">M1</strain>
    </source>
</reference>
<evidence type="ECO:0000313" key="1">
    <source>
        <dbReference type="EMBL" id="MBS9535595.1"/>
    </source>
</evidence>
<gene>
    <name evidence="1" type="ORF">KIH27_18575</name>
</gene>
<accession>A0ABS5RMS5</accession>
<evidence type="ECO:0008006" key="3">
    <source>
        <dbReference type="Google" id="ProtNLM"/>
    </source>
</evidence>
<organism evidence="1 2">
    <name type="scientific">Mycolicibacter acidiphilus</name>
    <dbReference type="NCBI Taxonomy" id="2835306"/>
    <lineage>
        <taxon>Bacteria</taxon>
        <taxon>Bacillati</taxon>
        <taxon>Actinomycetota</taxon>
        <taxon>Actinomycetes</taxon>
        <taxon>Mycobacteriales</taxon>
        <taxon>Mycobacteriaceae</taxon>
        <taxon>Mycolicibacter</taxon>
    </lineage>
</organism>